<keyword evidence="11 19" id="KW-0808">Transferase</keyword>
<evidence type="ECO:0000256" key="6">
    <source>
        <dbReference type="ARBA" id="ARBA00012032"/>
    </source>
</evidence>
<protein>
    <recommendedName>
        <fullName evidence="7">Methionine synthase</fullName>
        <ecNumber evidence="6">2.1.1.13</ecNumber>
    </recommendedName>
    <alternativeName>
        <fullName evidence="18">5-methyltetrahydrofolate--homocysteine methyltransferase</fullName>
    </alternativeName>
</protein>
<keyword evidence="12" id="KW-0949">S-adenosyl-L-methionine</keyword>
<evidence type="ECO:0000259" key="21">
    <source>
        <dbReference type="PROSITE" id="PS50972"/>
    </source>
</evidence>
<keyword evidence="10" id="KW-0846">Cobalamin</keyword>
<sequence>MNRKEFIQLLFDKILILDGAYGTQLSASIKGINFPEEANIVSPETVLSLHKNYIDAGADIIKTNTFGLFHLFNTGKIDKNYALKLLKSGVEIGVKAAKEKSVFCFASFGPMSDSIFSYSAETLDFFIDFYSTATELALLQGVQGILFETFSDFLELKLAVYSVRKISNSIPVIAQFTLNSNGATIQGVDAKNCGAFLDTIDCDVAGLNCSTGPLDMALNFESFSEYISKPMSASPNAGLPELRNGEVYYPDIKKEFKKALSVFLKNGARIVGSCCGSNPDYTRAIKEEVNKFKGTYVKKNKKDFLVSPDFLVDFENKSFFPIGERLNLLGNKTFKENYLKNFENAIEIEVNRQITAGAKCLDFNVDLIARDDYLTAKRDIIALQNFAKPIISIDTLYLEVMNEVALYSACTPLYNSADLTEKRFNFIAELYKKFGGKIIVLLMSGKKVPKTFEERLKGLELVDMFVEEYEIDKRDIFVDPLALTLGTGVENYHYVEEIIEKSKYKTIVGLSNFSHGLPDRSRLNSFLLTNLIRRGLTASILDISDPNIASVIFNNEAIFEGKGFSLGEKNGLVFKGEFSKWGEYLIKGDIENLTREIISRLEKRDKATFLLEKGLIENMEKIGSYFEKGAIYLPQLLSSAETMKNAFETLKPYLEEELAGENKNKNMDNARILLFTVQNDVHDIGKNIVLTVLKSFGFSVFDGGIDKSPDEIIEEINSTNARVVGLSALMTTSLPYMRETVKKIKESLPEVKVIVGGAVVTKRFAEEIGADGYGKNAFDAVNLVRNLL</sequence>
<evidence type="ECO:0000256" key="16">
    <source>
        <dbReference type="ARBA" id="ARBA00023285"/>
    </source>
</evidence>
<dbReference type="AlphaFoldDB" id="A0A7R6PX87"/>
<dbReference type="InterPro" id="IPR003726">
    <property type="entry name" value="HCY_dom"/>
</dbReference>
<keyword evidence="16" id="KW-0170">Cobalt</keyword>
<feature type="binding site" evidence="19">
    <location>
        <position position="275"/>
    </location>
    <ligand>
        <name>Zn(2+)</name>
        <dbReference type="ChEBI" id="CHEBI:29105"/>
    </ligand>
</feature>
<evidence type="ECO:0000256" key="11">
    <source>
        <dbReference type="ARBA" id="ARBA00022679"/>
    </source>
</evidence>
<evidence type="ECO:0000256" key="18">
    <source>
        <dbReference type="ARBA" id="ARBA00031040"/>
    </source>
</evidence>
<dbReference type="Pfam" id="PF00809">
    <property type="entry name" value="Pterin_bind"/>
    <property type="match status" value="1"/>
</dbReference>
<organism evidence="24 25">
    <name type="scientific">Thermotomaculum hydrothermale</name>
    <dbReference type="NCBI Taxonomy" id="981385"/>
    <lineage>
        <taxon>Bacteria</taxon>
        <taxon>Pseudomonadati</taxon>
        <taxon>Acidobacteriota</taxon>
        <taxon>Holophagae</taxon>
        <taxon>Thermotomaculales</taxon>
        <taxon>Thermotomaculaceae</taxon>
        <taxon>Thermotomaculum</taxon>
    </lineage>
</organism>
<dbReference type="EC" id="2.1.1.13" evidence="6"/>
<dbReference type="InterPro" id="IPR003759">
    <property type="entry name" value="Cbl-bd_cap"/>
</dbReference>
<dbReference type="GO" id="GO:0005829">
    <property type="term" value="C:cytosol"/>
    <property type="evidence" value="ECO:0007669"/>
    <property type="project" value="TreeGrafter"/>
</dbReference>
<dbReference type="InterPro" id="IPR011005">
    <property type="entry name" value="Dihydropteroate_synth-like_sf"/>
</dbReference>
<evidence type="ECO:0000256" key="12">
    <source>
        <dbReference type="ARBA" id="ARBA00022691"/>
    </source>
</evidence>
<dbReference type="Pfam" id="PF02310">
    <property type="entry name" value="B12-binding"/>
    <property type="match status" value="1"/>
</dbReference>
<evidence type="ECO:0000256" key="17">
    <source>
        <dbReference type="ARBA" id="ARBA00025552"/>
    </source>
</evidence>
<dbReference type="Pfam" id="PF02607">
    <property type="entry name" value="B12-binding_2"/>
    <property type="match status" value="1"/>
</dbReference>
<keyword evidence="9" id="KW-0028">Amino-acid biosynthesis</keyword>
<gene>
    <name evidence="24" type="primary">metH</name>
    <name evidence="24" type="ORF">TTHT_0779</name>
</gene>
<evidence type="ECO:0000256" key="3">
    <source>
        <dbReference type="ARBA" id="ARBA00001956"/>
    </source>
</evidence>
<dbReference type="InterPro" id="IPR006158">
    <property type="entry name" value="Cobalamin-bd"/>
</dbReference>
<dbReference type="Gene3D" id="3.20.20.20">
    <property type="entry name" value="Dihydropteroate synthase-like"/>
    <property type="match status" value="1"/>
</dbReference>
<evidence type="ECO:0000256" key="8">
    <source>
        <dbReference type="ARBA" id="ARBA00022603"/>
    </source>
</evidence>
<evidence type="ECO:0000256" key="2">
    <source>
        <dbReference type="ARBA" id="ARBA00001947"/>
    </source>
</evidence>
<comment type="catalytic activity">
    <reaction evidence="1">
        <text>(6S)-5-methyl-5,6,7,8-tetrahydrofolate + L-homocysteine = (6S)-5,6,7,8-tetrahydrofolate + L-methionine</text>
        <dbReference type="Rhea" id="RHEA:11172"/>
        <dbReference type="ChEBI" id="CHEBI:18608"/>
        <dbReference type="ChEBI" id="CHEBI:57453"/>
        <dbReference type="ChEBI" id="CHEBI:57844"/>
        <dbReference type="ChEBI" id="CHEBI:58199"/>
        <dbReference type="EC" id="2.1.1.13"/>
    </reaction>
</comment>
<evidence type="ECO:0000256" key="14">
    <source>
        <dbReference type="ARBA" id="ARBA00022833"/>
    </source>
</evidence>
<comment type="cofactor">
    <cofactor evidence="2 19">
        <name>Zn(2+)</name>
        <dbReference type="ChEBI" id="CHEBI:29105"/>
    </cofactor>
</comment>
<evidence type="ECO:0000256" key="4">
    <source>
        <dbReference type="ARBA" id="ARBA00005178"/>
    </source>
</evidence>
<dbReference type="EMBL" id="AP017470">
    <property type="protein sequence ID" value="BBB32345.1"/>
    <property type="molecule type" value="Genomic_DNA"/>
</dbReference>
<dbReference type="GO" id="GO:0008705">
    <property type="term" value="F:methionine synthase activity"/>
    <property type="evidence" value="ECO:0007669"/>
    <property type="project" value="UniProtKB-EC"/>
</dbReference>
<evidence type="ECO:0000256" key="15">
    <source>
        <dbReference type="ARBA" id="ARBA00023167"/>
    </source>
</evidence>
<accession>A0A7R6PX87</accession>
<evidence type="ECO:0000256" key="13">
    <source>
        <dbReference type="ARBA" id="ARBA00022723"/>
    </source>
</evidence>
<comment type="function">
    <text evidence="17">Catalyzes the transfer of a methyl group from methyl-cobalamin to homocysteine, yielding enzyme-bound cob(I)alamin and methionine. Subsequently, remethylates the cofactor using methyltetrahydrofolate.</text>
</comment>
<dbReference type="SMART" id="SM01018">
    <property type="entry name" value="B12-binding_2"/>
    <property type="match status" value="1"/>
</dbReference>
<dbReference type="PROSITE" id="PS50970">
    <property type="entry name" value="HCY"/>
    <property type="match status" value="1"/>
</dbReference>
<dbReference type="Pfam" id="PF02574">
    <property type="entry name" value="S-methyl_trans"/>
    <property type="match status" value="1"/>
</dbReference>
<comment type="cofactor">
    <cofactor evidence="3">
        <name>methylcob(III)alamin</name>
        <dbReference type="ChEBI" id="CHEBI:28115"/>
    </cofactor>
</comment>
<keyword evidence="25" id="KW-1185">Reference proteome</keyword>
<evidence type="ECO:0000313" key="25">
    <source>
        <dbReference type="Proteomes" id="UP000595564"/>
    </source>
</evidence>
<feature type="domain" description="Hcy-binding" evidence="20">
    <location>
        <begin position="3"/>
        <end position="289"/>
    </location>
</feature>
<evidence type="ECO:0000256" key="1">
    <source>
        <dbReference type="ARBA" id="ARBA00001700"/>
    </source>
</evidence>
<keyword evidence="13 19" id="KW-0479">Metal-binding</keyword>
<dbReference type="PROSITE" id="PS50972">
    <property type="entry name" value="PTERIN_BINDING"/>
    <property type="match status" value="1"/>
</dbReference>
<evidence type="ECO:0000256" key="7">
    <source>
        <dbReference type="ARBA" id="ARBA00013998"/>
    </source>
</evidence>
<dbReference type="PROSITE" id="PS51332">
    <property type="entry name" value="B12_BINDING"/>
    <property type="match status" value="1"/>
</dbReference>
<dbReference type="InterPro" id="IPR000489">
    <property type="entry name" value="Pterin-binding_dom"/>
</dbReference>
<feature type="binding site" evidence="19">
    <location>
        <position position="209"/>
    </location>
    <ligand>
        <name>Zn(2+)</name>
        <dbReference type="ChEBI" id="CHEBI:29105"/>
    </ligand>
</feature>
<evidence type="ECO:0000256" key="19">
    <source>
        <dbReference type="PROSITE-ProRule" id="PRU00333"/>
    </source>
</evidence>
<dbReference type="GO" id="GO:0046872">
    <property type="term" value="F:metal ion binding"/>
    <property type="evidence" value="ECO:0007669"/>
    <property type="project" value="UniProtKB-KW"/>
</dbReference>
<dbReference type="RefSeq" id="WP_201328692.1">
    <property type="nucleotide sequence ID" value="NZ_AP017470.1"/>
</dbReference>
<dbReference type="GO" id="GO:0031419">
    <property type="term" value="F:cobalamin binding"/>
    <property type="evidence" value="ECO:0007669"/>
    <property type="project" value="UniProtKB-KW"/>
</dbReference>
<dbReference type="GO" id="GO:0046653">
    <property type="term" value="P:tetrahydrofolate metabolic process"/>
    <property type="evidence" value="ECO:0007669"/>
    <property type="project" value="TreeGrafter"/>
</dbReference>
<dbReference type="SUPFAM" id="SSF47644">
    <property type="entry name" value="Methionine synthase domain"/>
    <property type="match status" value="1"/>
</dbReference>
<dbReference type="InterPro" id="IPR036724">
    <property type="entry name" value="Cobalamin-bd_sf"/>
</dbReference>
<dbReference type="InterPro" id="IPR050554">
    <property type="entry name" value="Met_Synthase/Corrinoid"/>
</dbReference>
<evidence type="ECO:0000256" key="10">
    <source>
        <dbReference type="ARBA" id="ARBA00022628"/>
    </source>
</evidence>
<feature type="domain" description="Pterin-binding" evidence="21">
    <location>
        <begin position="319"/>
        <end position="559"/>
    </location>
</feature>
<evidence type="ECO:0000256" key="5">
    <source>
        <dbReference type="ARBA" id="ARBA00010398"/>
    </source>
</evidence>
<reference evidence="24 25" key="1">
    <citation type="journal article" date="2012" name="Extremophiles">
        <title>Thermotomaculum hydrothermale gen. nov., sp. nov., a novel heterotrophic thermophile within the phylum Acidobacteria from a deep-sea hydrothermal vent chimney in the Southern Okinawa Trough.</title>
        <authorList>
            <person name="Izumi H."/>
            <person name="Nunoura T."/>
            <person name="Miyazaki M."/>
            <person name="Mino S."/>
            <person name="Toki T."/>
            <person name="Takai K."/>
            <person name="Sako Y."/>
            <person name="Sawabe T."/>
            <person name="Nakagawa S."/>
        </authorList>
    </citation>
    <scope>NUCLEOTIDE SEQUENCE [LARGE SCALE GENOMIC DNA]</scope>
    <source>
        <strain evidence="24 25">AC55</strain>
    </source>
</reference>
<dbReference type="GO" id="GO:0032259">
    <property type="term" value="P:methylation"/>
    <property type="evidence" value="ECO:0007669"/>
    <property type="project" value="UniProtKB-KW"/>
</dbReference>
<evidence type="ECO:0000259" key="23">
    <source>
        <dbReference type="PROSITE" id="PS51337"/>
    </source>
</evidence>
<keyword evidence="8 19" id="KW-0489">Methyltransferase</keyword>
<dbReference type="Gene3D" id="3.40.50.280">
    <property type="entry name" value="Cobalamin-binding domain"/>
    <property type="match status" value="1"/>
</dbReference>
<evidence type="ECO:0000259" key="22">
    <source>
        <dbReference type="PROSITE" id="PS51332"/>
    </source>
</evidence>
<feature type="domain" description="B12-binding N-terminal" evidence="23">
    <location>
        <begin position="568"/>
        <end position="662"/>
    </location>
</feature>
<dbReference type="Gene3D" id="3.20.20.330">
    <property type="entry name" value="Homocysteine-binding-like domain"/>
    <property type="match status" value="1"/>
</dbReference>
<dbReference type="SUPFAM" id="SSF82282">
    <property type="entry name" value="Homocysteine S-methyltransferase"/>
    <property type="match status" value="1"/>
</dbReference>
<dbReference type="InterPro" id="IPR036594">
    <property type="entry name" value="Meth_synthase_dom"/>
</dbReference>
<dbReference type="Gene3D" id="1.10.1240.10">
    <property type="entry name" value="Methionine synthase domain"/>
    <property type="match status" value="1"/>
</dbReference>
<comment type="pathway">
    <text evidence="4">Amino-acid biosynthesis; L-methionine biosynthesis via de novo pathway; L-methionine from L-homocysteine (MetH route): step 1/1.</text>
</comment>
<evidence type="ECO:0000259" key="20">
    <source>
        <dbReference type="PROSITE" id="PS50970"/>
    </source>
</evidence>
<keyword evidence="14 19" id="KW-0862">Zinc</keyword>
<evidence type="ECO:0000313" key="24">
    <source>
        <dbReference type="EMBL" id="BBB32345.1"/>
    </source>
</evidence>
<dbReference type="SUPFAM" id="SSF51717">
    <property type="entry name" value="Dihydropteroate synthetase-like"/>
    <property type="match status" value="1"/>
</dbReference>
<feature type="domain" description="B12-binding" evidence="22">
    <location>
        <begin position="669"/>
        <end position="788"/>
    </location>
</feature>
<dbReference type="GO" id="GO:0050667">
    <property type="term" value="P:homocysteine metabolic process"/>
    <property type="evidence" value="ECO:0007669"/>
    <property type="project" value="TreeGrafter"/>
</dbReference>
<feature type="binding site" evidence="19">
    <location>
        <position position="274"/>
    </location>
    <ligand>
        <name>Zn(2+)</name>
        <dbReference type="ChEBI" id="CHEBI:29105"/>
    </ligand>
</feature>
<dbReference type="Proteomes" id="UP000595564">
    <property type="component" value="Chromosome"/>
</dbReference>
<comment type="similarity">
    <text evidence="5">Belongs to the vitamin-B12 dependent methionine synthase family.</text>
</comment>
<proteinExistence type="inferred from homology"/>
<name>A0A7R6PX87_9BACT</name>
<dbReference type="UniPathway" id="UPA00051">
    <property type="reaction ID" value="UER00081"/>
</dbReference>
<dbReference type="PROSITE" id="PS51337">
    <property type="entry name" value="B12_BINDING_NTER"/>
    <property type="match status" value="1"/>
</dbReference>
<dbReference type="SUPFAM" id="SSF52242">
    <property type="entry name" value="Cobalamin (vitamin B12)-binding domain"/>
    <property type="match status" value="1"/>
</dbReference>
<dbReference type="PANTHER" id="PTHR45833:SF1">
    <property type="entry name" value="METHIONINE SYNTHASE"/>
    <property type="match status" value="1"/>
</dbReference>
<evidence type="ECO:0000256" key="9">
    <source>
        <dbReference type="ARBA" id="ARBA00022605"/>
    </source>
</evidence>
<dbReference type="InterPro" id="IPR036589">
    <property type="entry name" value="HCY_dom_sf"/>
</dbReference>
<dbReference type="KEGG" id="thyd:TTHT_0779"/>
<keyword evidence="15" id="KW-0486">Methionine biosynthesis</keyword>
<dbReference type="PANTHER" id="PTHR45833">
    <property type="entry name" value="METHIONINE SYNTHASE"/>
    <property type="match status" value="1"/>
</dbReference>